<dbReference type="InterPro" id="IPR058790">
    <property type="entry name" value="BSH_CusB"/>
</dbReference>
<dbReference type="FunFam" id="2.40.30.170:FF:000010">
    <property type="entry name" value="Efflux RND transporter periplasmic adaptor subunit"/>
    <property type="match status" value="1"/>
</dbReference>
<dbReference type="OrthoDB" id="9806939at2"/>
<comment type="caution">
    <text evidence="8">The sequence shown here is derived from an EMBL/GenBank/DDBJ whole genome shotgun (WGS) entry which is preliminary data.</text>
</comment>
<dbReference type="InterPro" id="IPR051909">
    <property type="entry name" value="MFP_Cation_Efflux"/>
</dbReference>
<dbReference type="SUPFAM" id="SSF111369">
    <property type="entry name" value="HlyD-like secretion proteins"/>
    <property type="match status" value="1"/>
</dbReference>
<dbReference type="InterPro" id="IPR058792">
    <property type="entry name" value="Beta-barrel_RND_2"/>
</dbReference>
<dbReference type="EMBL" id="BDOQ01000003">
    <property type="protein sequence ID" value="GBG13351.1"/>
    <property type="molecule type" value="Genomic_DNA"/>
</dbReference>
<dbReference type="PANTHER" id="PTHR30097">
    <property type="entry name" value="CATION EFFLUX SYSTEM PROTEIN CUSB"/>
    <property type="match status" value="1"/>
</dbReference>
<dbReference type="GO" id="GO:0016020">
    <property type="term" value="C:membrane"/>
    <property type="evidence" value="ECO:0007669"/>
    <property type="project" value="InterPro"/>
</dbReference>
<reference evidence="8 9" key="1">
    <citation type="journal article" date="2018" name="Environ. Microbiol.">
        <title>Isolation and genomic characterization of Novimethylophilus kurashikiensis gen. nov. sp. nov., a new lanthanide-dependent methylotrophic species of Methylophilaceae.</title>
        <authorList>
            <person name="Lv H."/>
            <person name="Sahin N."/>
            <person name="Tani A."/>
        </authorList>
    </citation>
    <scope>NUCLEOTIDE SEQUENCE [LARGE SCALE GENOMIC DNA]</scope>
    <source>
        <strain evidence="8 9">La2-4</strain>
    </source>
</reference>
<protein>
    <submittedName>
        <fullName evidence="8">Membrane fusion protein, Cu(I)/Ag(I) efflux system</fullName>
    </submittedName>
</protein>
<dbReference type="AlphaFoldDB" id="A0A2R5F9I5"/>
<feature type="domain" description="CusB-like beta-barrel" evidence="6">
    <location>
        <begin position="299"/>
        <end position="374"/>
    </location>
</feature>
<dbReference type="Proteomes" id="UP000245081">
    <property type="component" value="Unassembled WGS sequence"/>
</dbReference>
<dbReference type="Gene3D" id="2.40.30.170">
    <property type="match status" value="1"/>
</dbReference>
<dbReference type="Gene3D" id="2.40.50.100">
    <property type="match status" value="1"/>
</dbReference>
<organism evidence="8 9">
    <name type="scientific">Novimethylophilus kurashikiensis</name>
    <dbReference type="NCBI Taxonomy" id="1825523"/>
    <lineage>
        <taxon>Bacteria</taxon>
        <taxon>Pseudomonadati</taxon>
        <taxon>Pseudomonadota</taxon>
        <taxon>Betaproteobacteria</taxon>
        <taxon>Nitrosomonadales</taxon>
        <taxon>Methylophilaceae</taxon>
        <taxon>Novimethylophilus</taxon>
    </lineage>
</organism>
<evidence type="ECO:0000259" key="6">
    <source>
        <dbReference type="Pfam" id="PF25954"/>
    </source>
</evidence>
<evidence type="ECO:0000256" key="3">
    <source>
        <dbReference type="ARBA" id="ARBA00022729"/>
    </source>
</evidence>
<dbReference type="GO" id="GO:0060003">
    <property type="term" value="P:copper ion export"/>
    <property type="evidence" value="ECO:0007669"/>
    <property type="project" value="TreeGrafter"/>
</dbReference>
<feature type="domain" description="CzcB-like C-terminal circularly permuted SH3-like" evidence="7">
    <location>
        <begin position="382"/>
        <end position="442"/>
    </location>
</feature>
<evidence type="ECO:0000256" key="1">
    <source>
        <dbReference type="ARBA" id="ARBA00009477"/>
    </source>
</evidence>
<dbReference type="NCBIfam" id="TIGR01730">
    <property type="entry name" value="RND_mfp"/>
    <property type="match status" value="1"/>
</dbReference>
<evidence type="ECO:0000256" key="4">
    <source>
        <dbReference type="ARBA" id="ARBA00023065"/>
    </source>
</evidence>
<keyword evidence="3" id="KW-0732">Signal</keyword>
<dbReference type="Pfam" id="PF25954">
    <property type="entry name" value="Beta-barrel_RND_2"/>
    <property type="match status" value="1"/>
</dbReference>
<keyword evidence="9" id="KW-1185">Reference proteome</keyword>
<evidence type="ECO:0000259" key="5">
    <source>
        <dbReference type="Pfam" id="PF25919"/>
    </source>
</evidence>
<proteinExistence type="inferred from homology"/>
<comment type="similarity">
    <text evidence="1">Belongs to the membrane fusion protein (MFP) (TC 8.A.1) family.</text>
</comment>
<evidence type="ECO:0000259" key="7">
    <source>
        <dbReference type="Pfam" id="PF25975"/>
    </source>
</evidence>
<evidence type="ECO:0000313" key="8">
    <source>
        <dbReference type="EMBL" id="GBG13351.1"/>
    </source>
</evidence>
<evidence type="ECO:0000313" key="9">
    <source>
        <dbReference type="Proteomes" id="UP000245081"/>
    </source>
</evidence>
<feature type="domain" description="CusB-like barrel-sandwich hybrid" evidence="5">
    <location>
        <begin position="166"/>
        <end position="294"/>
    </location>
</feature>
<dbReference type="GO" id="GO:0046914">
    <property type="term" value="F:transition metal ion binding"/>
    <property type="evidence" value="ECO:0007669"/>
    <property type="project" value="TreeGrafter"/>
</dbReference>
<dbReference type="Pfam" id="PF25919">
    <property type="entry name" value="BSH_CusB"/>
    <property type="match status" value="1"/>
</dbReference>
<dbReference type="Pfam" id="PF25975">
    <property type="entry name" value="CzcB_C"/>
    <property type="match status" value="1"/>
</dbReference>
<dbReference type="GO" id="GO:0030288">
    <property type="term" value="C:outer membrane-bounded periplasmic space"/>
    <property type="evidence" value="ECO:0007669"/>
    <property type="project" value="TreeGrafter"/>
</dbReference>
<dbReference type="GO" id="GO:0022857">
    <property type="term" value="F:transmembrane transporter activity"/>
    <property type="evidence" value="ECO:0007669"/>
    <property type="project" value="InterPro"/>
</dbReference>
<keyword evidence="4" id="KW-0406">Ion transport</keyword>
<sequence>MNNKGLWLVLALVGIAAAAGGGYWFGARHTAQPEAATPAKQERKVLYYRNPMGLPDTSPVPKKDNMGMDYVPVYADEAAPPKAERKILYYRNPMGLPDTSPTPKKDSMGMDYVPVYADEAPAGQVSISPDRVQKLGVKTEAATMRPLSHTVRAVGRFEIDENRMHSVTTKFEGWIEALYVSAVGDSVRAGQPLMQVYSPELVSAQEEYLIAWNGRQSLKEGTTEAQAGVDKLAESALKRLRYWDISDAQLERLQREGKAMRTLTIYSPGSGFVMEKNAMHGMRFAPGDILYKIADLSRIWLVADVFEQDLAAIKIGQTARIKVDAFPDKEFSGKVTFIYPTFNAETRTAQVRVELPNPGGLLKPAMFGNVELAAGNDKAPALTIPASAVLNTGTRQVVLVNVAEGRFEPREVKLGRQSEDYVEVLDGVAEGENVVVGANFLIDAESNLKAALGSFSHEPSTAPAASHEGH</sequence>
<dbReference type="InterPro" id="IPR058649">
    <property type="entry name" value="CzcB_C"/>
</dbReference>
<dbReference type="InterPro" id="IPR006143">
    <property type="entry name" value="RND_pump_MFP"/>
</dbReference>
<dbReference type="Gene3D" id="2.40.420.20">
    <property type="match status" value="1"/>
</dbReference>
<dbReference type="PANTHER" id="PTHR30097:SF15">
    <property type="entry name" value="CATION EFFLUX SYSTEM PROTEIN CUSB"/>
    <property type="match status" value="1"/>
</dbReference>
<gene>
    <name evidence="8" type="primary">cusB</name>
    <name evidence="8" type="ORF">NMK_0897</name>
</gene>
<name>A0A2R5F9I5_9PROT</name>
<keyword evidence="2" id="KW-0813">Transport</keyword>
<accession>A0A2R5F9I5</accession>
<dbReference type="FunFam" id="2.40.420.20:FF:000003">
    <property type="entry name" value="Cation efflux system protein cusB"/>
    <property type="match status" value="1"/>
</dbReference>
<dbReference type="GO" id="GO:0015679">
    <property type="term" value="P:plasma membrane copper ion transport"/>
    <property type="evidence" value="ECO:0007669"/>
    <property type="project" value="TreeGrafter"/>
</dbReference>
<evidence type="ECO:0000256" key="2">
    <source>
        <dbReference type="ARBA" id="ARBA00022448"/>
    </source>
</evidence>